<dbReference type="InterPro" id="IPR036465">
    <property type="entry name" value="vWFA_dom_sf"/>
</dbReference>
<dbReference type="Gene3D" id="2.60.40.10">
    <property type="entry name" value="Immunoglobulins"/>
    <property type="match status" value="2"/>
</dbReference>
<dbReference type="SUPFAM" id="SSF51120">
    <property type="entry name" value="beta-Roll"/>
    <property type="match status" value="1"/>
</dbReference>
<feature type="region of interest" description="Disordered" evidence="4">
    <location>
        <begin position="325"/>
        <end position="359"/>
    </location>
</feature>
<dbReference type="GO" id="GO:0005576">
    <property type="term" value="C:extracellular region"/>
    <property type="evidence" value="ECO:0007669"/>
    <property type="project" value="UniProtKB-SubCell"/>
</dbReference>
<dbReference type="SUPFAM" id="SSF53300">
    <property type="entry name" value="vWA-like"/>
    <property type="match status" value="1"/>
</dbReference>
<dbReference type="InterPro" id="IPR018511">
    <property type="entry name" value="Hemolysin-typ_Ca-bd_CS"/>
</dbReference>
<keyword evidence="2" id="KW-0964">Secreted</keyword>
<dbReference type="NCBIfam" id="NF033677">
    <property type="entry name" value="biofilm_BapA_N"/>
    <property type="match status" value="1"/>
</dbReference>
<dbReference type="InterPro" id="IPR013783">
    <property type="entry name" value="Ig-like_fold"/>
</dbReference>
<dbReference type="Proteomes" id="UP000066661">
    <property type="component" value="Chromosome I"/>
</dbReference>
<dbReference type="EMBL" id="LN997846">
    <property type="protein sequence ID" value="CUW35638.1"/>
    <property type="molecule type" value="Genomic_DNA"/>
</dbReference>
<evidence type="ECO:0000256" key="2">
    <source>
        <dbReference type="ARBA" id="ARBA00022525"/>
    </source>
</evidence>
<dbReference type="Pfam" id="PF22783">
    <property type="entry name" value="BapA_N"/>
    <property type="match status" value="1"/>
</dbReference>
<dbReference type="PROSITE" id="PS00330">
    <property type="entry name" value="HEMOLYSIN_CALCIUM"/>
    <property type="match status" value="1"/>
</dbReference>
<feature type="domain" description="VWFA" evidence="5">
    <location>
        <begin position="493"/>
        <end position="647"/>
    </location>
</feature>
<evidence type="ECO:0000256" key="3">
    <source>
        <dbReference type="ARBA" id="ARBA00022837"/>
    </source>
</evidence>
<feature type="compositionally biased region" description="Basic and acidic residues" evidence="4">
    <location>
        <begin position="337"/>
        <end position="346"/>
    </location>
</feature>
<evidence type="ECO:0000259" key="5">
    <source>
        <dbReference type="PROSITE" id="PS50234"/>
    </source>
</evidence>
<organism evidence="6 7">
    <name type="scientific">Acinetobacter baumannii</name>
    <dbReference type="NCBI Taxonomy" id="470"/>
    <lineage>
        <taxon>Bacteria</taxon>
        <taxon>Pseudomonadati</taxon>
        <taxon>Pseudomonadota</taxon>
        <taxon>Gammaproteobacteria</taxon>
        <taxon>Moraxellales</taxon>
        <taxon>Moraxellaceae</taxon>
        <taxon>Acinetobacter</taxon>
        <taxon>Acinetobacter calcoaceticus/baumannii complex</taxon>
    </lineage>
</organism>
<dbReference type="Gene3D" id="3.40.50.410">
    <property type="entry name" value="von Willebrand factor, type A domain"/>
    <property type="match status" value="1"/>
</dbReference>
<dbReference type="InterPro" id="IPR001343">
    <property type="entry name" value="Hemolysn_Ca-bd"/>
</dbReference>
<proteinExistence type="predicted"/>
<comment type="subcellular location">
    <subcellularLocation>
        <location evidence="1">Secreted</location>
    </subcellularLocation>
</comment>
<dbReference type="InterPro" id="IPR011049">
    <property type="entry name" value="Serralysin-like_metalloprot_C"/>
</dbReference>
<dbReference type="PANTHER" id="PTHR38340:SF1">
    <property type="entry name" value="S-LAYER PROTEIN"/>
    <property type="match status" value="1"/>
</dbReference>
<dbReference type="RefSeq" id="WP_000181029.1">
    <property type="nucleotide sequence ID" value="NZ_JACSUA010000021.1"/>
</dbReference>
<reference evidence="6 7" key="1">
    <citation type="submission" date="2015-12" db="EMBL/GenBank/DDBJ databases">
        <authorList>
            <person name="Wibberg D."/>
        </authorList>
    </citation>
    <scope>NUCLEOTIDE SEQUENCE [LARGE SCALE GENOMIC DNA]</scope>
    <source>
        <strain evidence="6">R2091</strain>
    </source>
</reference>
<gene>
    <name evidence="6" type="ORF">ABR2091_2236</name>
</gene>
<evidence type="ECO:0000313" key="7">
    <source>
        <dbReference type="Proteomes" id="UP000066661"/>
    </source>
</evidence>
<dbReference type="InterPro" id="IPR050557">
    <property type="entry name" value="RTX_toxin/Mannuronan_C5-epim"/>
</dbReference>
<dbReference type="CDD" id="cd00198">
    <property type="entry name" value="vWFA"/>
    <property type="match status" value="1"/>
</dbReference>
<dbReference type="PROSITE" id="PS50234">
    <property type="entry name" value="VWFA"/>
    <property type="match status" value="1"/>
</dbReference>
<dbReference type="Gene3D" id="2.150.10.10">
    <property type="entry name" value="Serralysin-like metalloprotease, C-terminal"/>
    <property type="match status" value="1"/>
</dbReference>
<dbReference type="PANTHER" id="PTHR38340">
    <property type="entry name" value="S-LAYER PROTEIN"/>
    <property type="match status" value="1"/>
</dbReference>
<accession>A0A7U7KFA0</accession>
<protein>
    <recommendedName>
        <fullName evidence="5">VWFA domain-containing protein</fullName>
    </recommendedName>
</protein>
<evidence type="ECO:0000256" key="4">
    <source>
        <dbReference type="SAM" id="MobiDB-lite"/>
    </source>
</evidence>
<dbReference type="GO" id="GO:0005509">
    <property type="term" value="F:calcium ion binding"/>
    <property type="evidence" value="ECO:0007669"/>
    <property type="project" value="InterPro"/>
</dbReference>
<evidence type="ECO:0000256" key="1">
    <source>
        <dbReference type="ARBA" id="ARBA00004613"/>
    </source>
</evidence>
<evidence type="ECO:0000313" key="6">
    <source>
        <dbReference type="EMBL" id="CUW35638.1"/>
    </source>
</evidence>
<keyword evidence="3" id="KW-0106">Calcium</keyword>
<dbReference type="InterPro" id="IPR048051">
    <property type="entry name" value="BapA-like_prefix-like"/>
</dbReference>
<dbReference type="AlphaFoldDB" id="A0A7U7KFA0"/>
<sequence>MTNFIVIEKDSLEKSIVNSNQITLTEASIVHTKMHRDDVEEFIRDGNNLLLKLKNGEVIVIENFFIAYDDVVSDLVFEEEGCVLYWFDGLSDFKGIPGLEVLLPEAGSKLVSLLPWLAGVGVVGGVIAAANNDDSSSTPNGTNTIQVKSDGFITGKTENIADGSKVNITVTGKDKDGNLISKEIETTVNSDGSYTAEVPKDFADGDLKVESEVVDQNGKVVKAEDQLNAGKPDDPNTPEDESVPGGLDRVDGSITVDVDDQGHITGGTTDVAPGSEVTLTITGQDQSGNPLEQQVKATVNPDGSYTAEVPAGFADGELTVKAETVDRNGTPVNAEDSLLKTDHDNDPSTPDQGGLDRVDGSITVDINDTDSTKITGVTEDVAPNSKVTLEITSIDENGETLTFTEEVFTNADGEYSYTLTTAQGNATEVVAKVEDRNGTELQDNDSLEAIIKADPTTDVNNGDNNVVGTSGNDVLAGDIGGLQTNFVAGQNYNVSVVLDLSGSMLWAMNGTSNPPAGESRLAIAIKGLKAFIQQMADHDGVINLQIASFSANGSVGNGYNQVFLNVSKDNINEIFTYLDSLKAGGGTYPEQGFNKAVDWFDDISTADFENQTYYLTDGEPNSSQSTLDNAFAPLAEQSKVFAVGVSSSISDATVSRYDNTDVNGNKLPGDWSGTNHGEAKAIADADKLIAYLIGGSENFIPANVGDDTVKGGAGDDVLFGDAINTDHLTWAGYDPLQYPKYSGYSKLIAYLKAEVTNGAEPSQQDIYDYIKENFRDFVAADAADPETKGGNDTIYGGAGNDIIIAGAGNDVIYGGSGNDIISTGRGEDTIIYDLLNATDATGGNGTDTWVDYEANDKIQFGSDFFEGLLTDKSNLGDYITVVDDGNGNAIVQVDRDGSAGTHNMSDLLIIENQAGLSLQDLLNNNQIIIG</sequence>
<feature type="region of interest" description="Disordered" evidence="4">
    <location>
        <begin position="223"/>
        <end position="247"/>
    </location>
</feature>
<dbReference type="PRINTS" id="PR00313">
    <property type="entry name" value="CABNDNGRPT"/>
</dbReference>
<dbReference type="InterPro" id="IPR002035">
    <property type="entry name" value="VWF_A"/>
</dbReference>
<name>A0A7U7KFA0_ACIBA</name>
<dbReference type="Pfam" id="PF00353">
    <property type="entry name" value="HemolysinCabind"/>
    <property type="match status" value="3"/>
</dbReference>